<organism evidence="2">
    <name type="scientific">uncultured Solirubrobacteraceae bacterium</name>
    <dbReference type="NCBI Taxonomy" id="1162706"/>
    <lineage>
        <taxon>Bacteria</taxon>
        <taxon>Bacillati</taxon>
        <taxon>Actinomycetota</taxon>
        <taxon>Thermoleophilia</taxon>
        <taxon>Solirubrobacterales</taxon>
        <taxon>Solirubrobacteraceae</taxon>
        <taxon>environmental samples</taxon>
    </lineage>
</organism>
<evidence type="ECO:0000256" key="1">
    <source>
        <dbReference type="SAM" id="Phobius"/>
    </source>
</evidence>
<proteinExistence type="predicted"/>
<reference evidence="2" key="1">
    <citation type="submission" date="2020-02" db="EMBL/GenBank/DDBJ databases">
        <authorList>
            <person name="Meier V. D."/>
        </authorList>
    </citation>
    <scope>NUCLEOTIDE SEQUENCE</scope>
    <source>
        <strain evidence="2">AVDCRST_MAG67</strain>
    </source>
</reference>
<keyword evidence="1" id="KW-0472">Membrane</keyword>
<keyword evidence="1" id="KW-1133">Transmembrane helix</keyword>
<accession>A0A6J4S134</accession>
<gene>
    <name evidence="2" type="ORF">AVDCRST_MAG67-2175</name>
</gene>
<dbReference type="EMBL" id="CADCVQ010000054">
    <property type="protein sequence ID" value="CAA9486686.1"/>
    <property type="molecule type" value="Genomic_DNA"/>
</dbReference>
<name>A0A6J4S134_9ACTN</name>
<keyword evidence="1" id="KW-0812">Transmembrane</keyword>
<sequence length="65" mass="6832">MVRRLTSRVSRGVARGGDGYRPCGGRARSSWFAVGLYFRALLAPLVNLVAVAIALSASPTPVVST</sequence>
<protein>
    <submittedName>
        <fullName evidence="2">Uncharacterized protein</fullName>
    </submittedName>
</protein>
<feature type="transmembrane region" description="Helical" evidence="1">
    <location>
        <begin position="36"/>
        <end position="57"/>
    </location>
</feature>
<dbReference type="AlphaFoldDB" id="A0A6J4S134"/>
<evidence type="ECO:0000313" key="2">
    <source>
        <dbReference type="EMBL" id="CAA9486686.1"/>
    </source>
</evidence>